<dbReference type="PANTHER" id="PTHR43152:SF3">
    <property type="entry name" value="UVRABC SYSTEM PROTEIN A"/>
    <property type="match status" value="1"/>
</dbReference>
<evidence type="ECO:0000256" key="12">
    <source>
        <dbReference type="ARBA" id="ARBA00022833"/>
    </source>
</evidence>
<feature type="chain" id="PRO_5016826088" description="UvrABC system protein A" evidence="21">
    <location>
        <begin position="22"/>
        <end position="614"/>
    </location>
</feature>
<dbReference type="CDD" id="cd03271">
    <property type="entry name" value="ABC_UvrA_II"/>
    <property type="match status" value="1"/>
</dbReference>
<evidence type="ECO:0000256" key="3">
    <source>
        <dbReference type="ARBA" id="ARBA00022490"/>
    </source>
</evidence>
<dbReference type="EMBL" id="QORE01000002">
    <property type="protein sequence ID" value="RCI76858.1"/>
    <property type="molecule type" value="Genomic_DNA"/>
</dbReference>
<keyword evidence="21" id="KW-0732">Signal</keyword>
<dbReference type="PROSITE" id="PS50893">
    <property type="entry name" value="ABC_TRANSPORTER_2"/>
    <property type="match status" value="1"/>
</dbReference>
<keyword evidence="15" id="KW-0482">Metalloprotease</keyword>
<keyword evidence="4" id="KW-0645">Protease</keyword>
<dbReference type="FunFam" id="3.40.50.300:FF:000272">
    <property type="entry name" value="UvrABC system protein A"/>
    <property type="match status" value="1"/>
</dbReference>
<dbReference type="InterPro" id="IPR001915">
    <property type="entry name" value="Peptidase_M48"/>
</dbReference>
<proteinExistence type="inferred from homology"/>
<dbReference type="InterPro" id="IPR004602">
    <property type="entry name" value="UvrA"/>
</dbReference>
<evidence type="ECO:0000259" key="22">
    <source>
        <dbReference type="PROSITE" id="PS50893"/>
    </source>
</evidence>
<evidence type="ECO:0000313" key="23">
    <source>
        <dbReference type="EMBL" id="RCI76858.1"/>
    </source>
</evidence>
<dbReference type="InterPro" id="IPR017871">
    <property type="entry name" value="ABC_transporter-like_CS"/>
</dbReference>
<comment type="caution">
    <text evidence="23">The sequence shown here is derived from an EMBL/GenBank/DDBJ whole genome shotgun (WGS) entry which is preliminary data.</text>
</comment>
<dbReference type="PANTHER" id="PTHR43152">
    <property type="entry name" value="UVRABC SYSTEM PROTEIN A"/>
    <property type="match status" value="1"/>
</dbReference>
<evidence type="ECO:0000256" key="2">
    <source>
        <dbReference type="ARBA" id="ARBA00004496"/>
    </source>
</evidence>
<keyword evidence="5" id="KW-0479">Metal-binding</keyword>
<evidence type="ECO:0000256" key="8">
    <source>
        <dbReference type="ARBA" id="ARBA00022763"/>
    </source>
</evidence>
<dbReference type="Gene3D" id="3.30.2010.10">
    <property type="entry name" value="Metalloproteases ('zincins'), catalytic domain"/>
    <property type="match status" value="1"/>
</dbReference>
<keyword evidence="6" id="KW-0677">Repeat</keyword>
<evidence type="ECO:0000256" key="5">
    <source>
        <dbReference type="ARBA" id="ARBA00022723"/>
    </source>
</evidence>
<dbReference type="GO" id="GO:0005737">
    <property type="term" value="C:cytoplasm"/>
    <property type="evidence" value="ECO:0007669"/>
    <property type="project" value="UniProtKB-SubCell"/>
</dbReference>
<keyword evidence="12" id="KW-0862">Zinc</keyword>
<dbReference type="NCBIfam" id="TIGR00630">
    <property type="entry name" value="uvra"/>
    <property type="match status" value="1"/>
</dbReference>
<dbReference type="InterPro" id="IPR027417">
    <property type="entry name" value="P-loop_NTPase"/>
</dbReference>
<keyword evidence="11" id="KW-0378">Hydrolase</keyword>
<dbReference type="CDD" id="cd07331">
    <property type="entry name" value="M48C_Oma1_like"/>
    <property type="match status" value="1"/>
</dbReference>
<dbReference type="GO" id="GO:0004518">
    <property type="term" value="F:nuclease activity"/>
    <property type="evidence" value="ECO:0007669"/>
    <property type="project" value="UniProtKB-KW"/>
</dbReference>
<gene>
    <name evidence="23" type="primary">uvrA</name>
    <name evidence="23" type="ORF">DT376_00305</name>
</gene>
<evidence type="ECO:0000256" key="10">
    <source>
        <dbReference type="ARBA" id="ARBA00022771"/>
    </source>
</evidence>
<dbReference type="GO" id="GO:0016887">
    <property type="term" value="F:ATP hydrolysis activity"/>
    <property type="evidence" value="ECO:0007669"/>
    <property type="project" value="InterPro"/>
</dbReference>
<evidence type="ECO:0000256" key="1">
    <source>
        <dbReference type="ARBA" id="ARBA00001947"/>
    </source>
</evidence>
<dbReference type="FunFam" id="3.30.2010.10:FF:000018">
    <property type="entry name" value="Peptidase family M48"/>
    <property type="match status" value="1"/>
</dbReference>
<evidence type="ECO:0000256" key="9">
    <source>
        <dbReference type="ARBA" id="ARBA00022769"/>
    </source>
</evidence>
<dbReference type="GO" id="GO:0005524">
    <property type="term" value="F:ATP binding"/>
    <property type="evidence" value="ECO:0007669"/>
    <property type="project" value="UniProtKB-KW"/>
</dbReference>
<evidence type="ECO:0000256" key="11">
    <source>
        <dbReference type="ARBA" id="ARBA00022801"/>
    </source>
</evidence>
<keyword evidence="10" id="KW-0863">Zinc-finger</keyword>
<dbReference type="GO" id="GO:0008270">
    <property type="term" value="F:zinc ion binding"/>
    <property type="evidence" value="ECO:0007669"/>
    <property type="project" value="UniProtKB-KW"/>
</dbReference>
<evidence type="ECO:0000313" key="24">
    <source>
        <dbReference type="Proteomes" id="UP000253594"/>
    </source>
</evidence>
<evidence type="ECO:0000256" key="4">
    <source>
        <dbReference type="ARBA" id="ARBA00022670"/>
    </source>
</evidence>
<comment type="subcellular location">
    <subcellularLocation>
        <location evidence="2">Cytoplasm</location>
    </subcellularLocation>
</comment>
<dbReference type="GO" id="GO:0006289">
    <property type="term" value="P:nucleotide-excision repair"/>
    <property type="evidence" value="ECO:0007669"/>
    <property type="project" value="InterPro"/>
</dbReference>
<dbReference type="Proteomes" id="UP000253594">
    <property type="component" value="Unassembled WGS sequence"/>
</dbReference>
<evidence type="ECO:0000256" key="20">
    <source>
        <dbReference type="ARBA" id="ARBA00042156"/>
    </source>
</evidence>
<dbReference type="AlphaFoldDB" id="A0A367MHL8"/>
<dbReference type="Pfam" id="PF01435">
    <property type="entry name" value="Peptidase_M48"/>
    <property type="match status" value="1"/>
</dbReference>
<keyword evidence="8" id="KW-0227">DNA damage</keyword>
<keyword evidence="13" id="KW-0067">ATP-binding</keyword>
<evidence type="ECO:0000256" key="18">
    <source>
        <dbReference type="ARBA" id="ARBA00038000"/>
    </source>
</evidence>
<dbReference type="GO" id="GO:0004222">
    <property type="term" value="F:metalloendopeptidase activity"/>
    <property type="evidence" value="ECO:0007669"/>
    <property type="project" value="InterPro"/>
</dbReference>
<evidence type="ECO:0000256" key="19">
    <source>
        <dbReference type="ARBA" id="ARBA00039316"/>
    </source>
</evidence>
<sequence length="614" mass="66635">MAHPFRFATLAGALLLAGCQAVNTTSGGAVGVDRKQYMFSMLSSQEVDQMYAQSYQKTLGEAKSAGVLDTSSADARRVKAIAQRLIPQTAAFRPDATGWNWEVNVVKSDELNANCGPGGKIIFYTGLIDKLKLTDDEIAAVMGHEIAHALREHGREAMSKAYGVQVASQIGAGLVGVMYILDEPSIGLHQRDNERLLGTLTHLRNLGNTVIVVEHDEDAIRLADYVVDIGPGAGVHGGQVVAEGTPDQVMNHPDSLTGKYLSGRKKIAVPAKRTPRDKKKLLKLKGARGNNLQNVNLEIPVGLFTCITGVSGSGKSTLINNTLFPITATALNGATTLEVAPYDSFDGLQHLDKVVDIDQSPIGRTPRSNPATYTGLFTPIRELFSGVPEARSRGYGPGRFSFNVKGGRCEACQGDGVIKVEMHFLPDIYVPCDVCKGKRYNRETLEIRYKGKSIHEVLEMTIEEAREFFDAVPALARKLQTLMDVGLSYIKLGQSATTLSGGEAQRVKLSRELSKRDTGKTLYILDEPTTGLHFADIQQLLDVLHRLRDHGNTVVVIEHNLDVIKTADWLVDLGPEGGSKGGQIIANGTPEQVAEMPQSHTGHFLKPLLERDRA</sequence>
<reference evidence="23 24" key="1">
    <citation type="submission" date="2018-07" db="EMBL/GenBank/DDBJ databases">
        <title>Mechanisms of high-level aminoglycoside resistance among Gram-negative pathogens in Brazil.</title>
        <authorList>
            <person name="Ballaben A.S."/>
            <person name="Darini A.L.C."/>
            <person name="Doi Y."/>
        </authorList>
    </citation>
    <scope>NUCLEOTIDE SEQUENCE [LARGE SCALE GENOMIC DNA]</scope>
    <source>
        <strain evidence="23 24">B2-305</strain>
    </source>
</reference>
<dbReference type="Gene3D" id="1.20.1580.10">
    <property type="entry name" value="ABC transporter ATPase like domain"/>
    <property type="match status" value="2"/>
</dbReference>
<evidence type="ECO:0000256" key="14">
    <source>
        <dbReference type="ARBA" id="ARBA00022881"/>
    </source>
</evidence>
<keyword evidence="14" id="KW-0267">Excision nuclease</keyword>
<keyword evidence="7" id="KW-0547">Nucleotide-binding</keyword>
<feature type="domain" description="ABC transporter" evidence="22">
    <location>
        <begin position="276"/>
        <end position="606"/>
    </location>
</feature>
<keyword evidence="17" id="KW-0234">DNA repair</keyword>
<comment type="cofactor">
    <cofactor evidence="1">
        <name>Zn(2+)</name>
        <dbReference type="ChEBI" id="CHEBI:29105"/>
    </cofactor>
</comment>
<evidence type="ECO:0000256" key="13">
    <source>
        <dbReference type="ARBA" id="ARBA00022840"/>
    </source>
</evidence>
<dbReference type="InterPro" id="IPR003439">
    <property type="entry name" value="ABC_transporter-like_ATP-bd"/>
</dbReference>
<dbReference type="PROSITE" id="PS00211">
    <property type="entry name" value="ABC_TRANSPORTER_1"/>
    <property type="match status" value="1"/>
</dbReference>
<evidence type="ECO:0000256" key="17">
    <source>
        <dbReference type="ARBA" id="ARBA00023204"/>
    </source>
</evidence>
<protein>
    <recommendedName>
        <fullName evidence="19">UvrABC system protein A</fullName>
    </recommendedName>
    <alternativeName>
        <fullName evidence="20">Excinuclease ABC subunit A</fullName>
    </alternativeName>
</protein>
<organism evidence="23 24">
    <name type="scientific">Pseudomonas aeruginosa</name>
    <dbReference type="NCBI Taxonomy" id="287"/>
    <lineage>
        <taxon>Bacteria</taxon>
        <taxon>Pseudomonadati</taxon>
        <taxon>Pseudomonadota</taxon>
        <taxon>Gammaproteobacteria</taxon>
        <taxon>Pseudomonadales</taxon>
        <taxon>Pseudomonadaceae</taxon>
        <taxon>Pseudomonas</taxon>
    </lineage>
</organism>
<dbReference type="Gene3D" id="3.40.50.300">
    <property type="entry name" value="P-loop containing nucleotide triphosphate hydrolases"/>
    <property type="match status" value="2"/>
</dbReference>
<dbReference type="PROSITE" id="PS51257">
    <property type="entry name" value="PROKAR_LIPOPROTEIN"/>
    <property type="match status" value="1"/>
</dbReference>
<evidence type="ECO:0000256" key="15">
    <source>
        <dbReference type="ARBA" id="ARBA00023049"/>
    </source>
</evidence>
<dbReference type="FunFam" id="1.20.1580.10:FF:000002">
    <property type="entry name" value="UvrABC system protein A"/>
    <property type="match status" value="1"/>
</dbReference>
<keyword evidence="16" id="KW-0238">DNA-binding</keyword>
<dbReference type="GO" id="GO:0003677">
    <property type="term" value="F:DNA binding"/>
    <property type="evidence" value="ECO:0007669"/>
    <property type="project" value="UniProtKB-KW"/>
</dbReference>
<evidence type="ECO:0000256" key="21">
    <source>
        <dbReference type="SAM" id="SignalP"/>
    </source>
</evidence>
<evidence type="ECO:0000256" key="16">
    <source>
        <dbReference type="ARBA" id="ARBA00023125"/>
    </source>
</evidence>
<dbReference type="GO" id="GO:0006508">
    <property type="term" value="P:proteolysis"/>
    <property type="evidence" value="ECO:0007669"/>
    <property type="project" value="UniProtKB-KW"/>
</dbReference>
<evidence type="ECO:0000256" key="7">
    <source>
        <dbReference type="ARBA" id="ARBA00022741"/>
    </source>
</evidence>
<accession>A0A367MHL8</accession>
<comment type="similarity">
    <text evidence="18">Belongs to the ABC transporter superfamily. UvrA family.</text>
</comment>
<dbReference type="SUPFAM" id="SSF52540">
    <property type="entry name" value="P-loop containing nucleoside triphosphate hydrolases"/>
    <property type="match status" value="2"/>
</dbReference>
<feature type="signal peptide" evidence="21">
    <location>
        <begin position="1"/>
        <end position="21"/>
    </location>
</feature>
<keyword evidence="9" id="KW-0228">DNA excision</keyword>
<evidence type="ECO:0000256" key="6">
    <source>
        <dbReference type="ARBA" id="ARBA00022737"/>
    </source>
</evidence>
<dbReference type="GO" id="GO:0009380">
    <property type="term" value="C:excinuclease repair complex"/>
    <property type="evidence" value="ECO:0007669"/>
    <property type="project" value="InterPro"/>
</dbReference>
<keyword evidence="3" id="KW-0963">Cytoplasm</keyword>
<name>A0A367MHL8_PSEAI</name>